<sequence>MTYEIQLTTDAIADIERHKLAGDYVTLRKINILFDELRKHPSTGTGTPERLKHYAIPTWSRRINRKHRLIYRIEHNKVIVLVISAHGHYEDK</sequence>
<comment type="similarity">
    <text evidence="1">Belongs to the YoeB family.</text>
</comment>
<dbReference type="SUPFAM" id="SSF143011">
    <property type="entry name" value="RelE-like"/>
    <property type="match status" value="1"/>
</dbReference>
<evidence type="ECO:0000256" key="4">
    <source>
        <dbReference type="ARBA" id="ARBA00022759"/>
    </source>
</evidence>
<keyword evidence="3" id="KW-0540">Nuclease</keyword>
<dbReference type="AlphaFoldDB" id="A0A928V1S6"/>
<organism evidence="7 8">
    <name type="scientific">Sphingobacterium hungaricum</name>
    <dbReference type="NCBI Taxonomy" id="2082723"/>
    <lineage>
        <taxon>Bacteria</taxon>
        <taxon>Pseudomonadati</taxon>
        <taxon>Bacteroidota</taxon>
        <taxon>Sphingobacteriia</taxon>
        <taxon>Sphingobacteriales</taxon>
        <taxon>Sphingobacteriaceae</taxon>
        <taxon>Sphingobacterium</taxon>
    </lineage>
</organism>
<keyword evidence="4" id="KW-0255">Endonuclease</keyword>
<reference evidence="7" key="1">
    <citation type="submission" date="2018-02" db="EMBL/GenBank/DDBJ databases">
        <authorList>
            <person name="Vasarhelyi B.M."/>
            <person name="Deshmukh S."/>
            <person name="Balint B."/>
            <person name="Kukolya J."/>
        </authorList>
    </citation>
    <scope>NUCLEOTIDE SEQUENCE</scope>
    <source>
        <strain evidence="7">KB22</strain>
    </source>
</reference>
<proteinExistence type="inferred from homology"/>
<dbReference type="RefSeq" id="WP_196935140.1">
    <property type="nucleotide sequence ID" value="NZ_MU158698.1"/>
</dbReference>
<keyword evidence="5" id="KW-0378">Hydrolase</keyword>
<dbReference type="InterPro" id="IPR009614">
    <property type="entry name" value="YoeB_toxin"/>
</dbReference>
<evidence type="ECO:0000256" key="5">
    <source>
        <dbReference type="ARBA" id="ARBA00022801"/>
    </source>
</evidence>
<keyword evidence="2" id="KW-1277">Toxin-antitoxin system</keyword>
<evidence type="ECO:0000313" key="7">
    <source>
        <dbReference type="EMBL" id="MBE8715550.1"/>
    </source>
</evidence>
<evidence type="ECO:0000313" key="8">
    <source>
        <dbReference type="Proteomes" id="UP000616201"/>
    </source>
</evidence>
<dbReference type="NCBIfam" id="TIGR02116">
    <property type="entry name" value="toxin_Txe_YoeB"/>
    <property type="match status" value="1"/>
</dbReference>
<dbReference type="EMBL" id="PRDK01000010">
    <property type="protein sequence ID" value="MBE8715550.1"/>
    <property type="molecule type" value="Genomic_DNA"/>
</dbReference>
<evidence type="ECO:0000256" key="2">
    <source>
        <dbReference type="ARBA" id="ARBA00022649"/>
    </source>
</evidence>
<gene>
    <name evidence="7" type="ORF">C4F49_17930</name>
</gene>
<protein>
    <recommendedName>
        <fullName evidence="6">Putative mRNA interferase YoeB</fullName>
    </recommendedName>
</protein>
<dbReference type="Gene3D" id="3.30.2310.20">
    <property type="entry name" value="RelE-like"/>
    <property type="match status" value="1"/>
</dbReference>
<dbReference type="GO" id="GO:0016787">
    <property type="term" value="F:hydrolase activity"/>
    <property type="evidence" value="ECO:0007669"/>
    <property type="project" value="UniProtKB-KW"/>
</dbReference>
<evidence type="ECO:0000256" key="3">
    <source>
        <dbReference type="ARBA" id="ARBA00022722"/>
    </source>
</evidence>
<dbReference type="Proteomes" id="UP000616201">
    <property type="component" value="Unassembled WGS sequence"/>
</dbReference>
<name>A0A928V1S6_9SPHI</name>
<accession>A0A928V1S6</accession>
<keyword evidence="8" id="KW-1185">Reference proteome</keyword>
<evidence type="ECO:0000256" key="6">
    <source>
        <dbReference type="ARBA" id="ARBA00030388"/>
    </source>
</evidence>
<dbReference type="PANTHER" id="PTHR38039">
    <property type="entry name" value="TOXIN YOEB"/>
    <property type="match status" value="1"/>
</dbReference>
<comment type="caution">
    <text evidence="7">The sequence shown here is derived from an EMBL/GenBank/DDBJ whole genome shotgun (WGS) entry which is preliminary data.</text>
</comment>
<dbReference type="GO" id="GO:0006401">
    <property type="term" value="P:RNA catabolic process"/>
    <property type="evidence" value="ECO:0007669"/>
    <property type="project" value="InterPro"/>
</dbReference>
<dbReference type="InterPro" id="IPR035093">
    <property type="entry name" value="RelE/ParE_toxin_dom_sf"/>
</dbReference>
<dbReference type="GO" id="GO:0045892">
    <property type="term" value="P:negative regulation of DNA-templated transcription"/>
    <property type="evidence" value="ECO:0007669"/>
    <property type="project" value="TreeGrafter"/>
</dbReference>
<dbReference type="GO" id="GO:0004519">
    <property type="term" value="F:endonuclease activity"/>
    <property type="evidence" value="ECO:0007669"/>
    <property type="project" value="UniProtKB-KW"/>
</dbReference>
<evidence type="ECO:0000256" key="1">
    <source>
        <dbReference type="ARBA" id="ARBA00008172"/>
    </source>
</evidence>
<dbReference type="PANTHER" id="PTHR38039:SF1">
    <property type="entry name" value="TOXIN YOEB"/>
    <property type="match status" value="1"/>
</dbReference>
<dbReference type="Pfam" id="PF06769">
    <property type="entry name" value="YoeB_toxin"/>
    <property type="match status" value="1"/>
</dbReference>